<feature type="domain" description="BRCT" evidence="10">
    <location>
        <begin position="5"/>
        <end position="102"/>
    </location>
</feature>
<feature type="compositionally biased region" description="Polar residues" evidence="9">
    <location>
        <begin position="1572"/>
        <end position="1584"/>
    </location>
</feature>
<feature type="compositionally biased region" description="Acidic residues" evidence="9">
    <location>
        <begin position="1299"/>
        <end position="1318"/>
    </location>
</feature>
<evidence type="ECO:0000313" key="16">
    <source>
        <dbReference type="Proteomes" id="UP000225706"/>
    </source>
</evidence>
<evidence type="ECO:0000259" key="12">
    <source>
        <dbReference type="PROSITE" id="PS51059"/>
    </source>
</evidence>
<evidence type="ECO:0000256" key="2">
    <source>
        <dbReference type="ARBA" id="ARBA00022676"/>
    </source>
</evidence>
<keyword evidence="5 8" id="KW-0520">NAD</keyword>
<sequence>MGILKVSSIFENCQFVADFAASLSLTFKGKQEIRQKIVENGGTLSHVLSKQTNFLVTGDSERTLSSYKGRTAVKLGIPVVPFDFITECIKSGKLVDPQPFALSKTLESQNFSSGKIVAKSQRKDNATKATKKQKPPDLKRIKVWSYKAVDGPEFDEPNCEIVKDAVLAKTNPGEGPLSLFSVELHFIPSHVPCNSSRYRLFTHQGTLGGFIMGNDEGTKECRYFNSSEEAFRAFIALIDQQYSNGYKKLSKYPSPGKIGSDKLKQLAKDELFSQEDSTISPEVANLINYIWNEAVGSLVDILAIPLSSIKLEDVEKAEAILLLLRKSLDGDEGVSTIPQLSDEFFSAIPHKNRGENITSKRLIAQKQDLCQLIKDMVSIGESTNWKTRQDVHSKYRALKSYIECLHHDSDEFQKIQKLVKSSETSPPKIDVLNVYSIHRPVEESAFSGHIGNNTLLFHASKVANFVGILSRGLLMPKIVVDDFGGQRSDPGMLGSGIYFANSASTSAKYSAPGSKGSRLMLVNEVALGKVKEFKTFAMDLTSPPPGYSSCHGMRSTDDGPSDFKDDEFAIYNGNQQKIRYLVEFVLPGDVEVSDRDDVSIDSGFFDDSSETDTEDHHGSVDLTDVMSVVDPLTRVEAGLKGTGDKPFPLQSVHIRARLLDLAAQVIVFQQYNNNSSTPIEAKYVFPLDDMAAVSGFEAFINGKHIVGEVKEKEQAHKEYREAISKGHGAYLMDEETPDVFTVSVGNLPPGAQVLIKITYVTELTVDGEQICFSLPGSVAPWTRDKALEEVTQTDVETVRIGDVGPSDPAFDFSVKVSVEMPFEIRSLDSPTHAMKTKRTATKAVIALEPGQSLGDGFQLLIGLAEIHVPRMWVERHISDSDSQACMLTFYPEFEAESPSEVEVIFLLDLSCSMKGSNLNDAKKLLLMCLSLIKEGWIFNILVFGSKHSELFLYSIQKNKDSFEEAKKFVESLTADKGSTELWRVLQKLYMLPTLSTADHPRNIFLISDGHVTEEETTLSLIRSHCQSDRLFTFGVGSTANRYLLRAMSKVGAGASELFDDSAKSKWERRVKSQLSKAEQPGLTSVRVTWQQHDSGSSPPVQAPHQLLSLFNGSRQVVYGFVDNCTQATLTAEVNGTMVSTMVSTADLNITTGKILHQLTARAVIRDWDEGSLHEQRSGHEIVKRERKDYIISLSMKFSVVSKFTSFVAVEHREKDEKFDKGRRPSILELVSLEDVDILDYIAWEQRPVVEKNQELAVKVLSNLSTLKGEEEKARQMSSKSRDSYLSDSTEGSDSSGDSGENDECMDEVEEEEPEITEVEQQDILLGDGKVKMVNLTEISDGDDEVTYRGDVSMEGGMESPDVLRVENQSALYRPTSPGDADKEKIRCRAYERPSPPFISPFPRVARRRQFSAPKPEAAVNESKKTEKKLQGERSDDASLDVKLAASSVFKAALPTKKAAPFTFGGGIAQRAEISSGTDSFAEGFSLRRLDQIFADPVTRPFSLYQKKKKAIEEIPTTTEGEDAPPVVEGPSDFGWQTMGMSKSAQTSGSFTFGQSQPRQRNPLNYPQTGGLFGNSQQTKMTDSPSPRFRVKQADRPTREEVLREIPVTREGGAVPLNDDSMVKQDTCPVPGDLHQPLPPPPAPPASHAPLRLPYVGRTVTRSVFGEGVQREQLDYTRERREKLKRIFNAQNSEGFWNVDDLPIVGINTRAFTDLLASAGARSLGLKVFESVKRLLATFMMLAFIKLRLYVEFPLTLPFGRPESELTVSGLGKEYSKDITKALKWIKIQERKIPLLYSRLEFGVNWEAATQTMAQKMKI</sequence>
<dbReference type="Gene3D" id="3.40.50.10190">
    <property type="entry name" value="BRCT domain"/>
    <property type="match status" value="1"/>
</dbReference>
<feature type="compositionally biased region" description="Basic and acidic residues" evidence="9">
    <location>
        <begin position="1421"/>
        <end position="1436"/>
    </location>
</feature>
<dbReference type="Pfam" id="PF08487">
    <property type="entry name" value="VIT"/>
    <property type="match status" value="1"/>
</dbReference>
<dbReference type="Pfam" id="PF26156">
    <property type="entry name" value="PARP4_MVP-ID"/>
    <property type="match status" value="1"/>
</dbReference>
<dbReference type="Pfam" id="PF00644">
    <property type="entry name" value="PARP"/>
    <property type="match status" value="1"/>
</dbReference>
<dbReference type="GO" id="GO:0016779">
    <property type="term" value="F:nucleotidyltransferase activity"/>
    <property type="evidence" value="ECO:0007669"/>
    <property type="project" value="UniProtKB-KW"/>
</dbReference>
<dbReference type="GO" id="GO:0003950">
    <property type="term" value="F:NAD+ poly-ADP-ribosyltransferase activity"/>
    <property type="evidence" value="ECO:0007669"/>
    <property type="project" value="UniProtKB-UniRule"/>
</dbReference>
<feature type="region of interest" description="Disordered" evidence="9">
    <location>
        <begin position="1268"/>
        <end position="1318"/>
    </location>
</feature>
<dbReference type="Pfam" id="PF02877">
    <property type="entry name" value="PARP_reg"/>
    <property type="match status" value="1"/>
</dbReference>
<evidence type="ECO:0000256" key="6">
    <source>
        <dbReference type="ARBA" id="ARBA00023242"/>
    </source>
</evidence>
<feature type="domain" description="PARP alpha-helical" evidence="13">
    <location>
        <begin position="260"/>
        <end position="384"/>
    </location>
</feature>
<dbReference type="InterPro" id="IPR002035">
    <property type="entry name" value="VWF_A"/>
</dbReference>
<dbReference type="GO" id="GO:0005634">
    <property type="term" value="C:nucleus"/>
    <property type="evidence" value="ECO:0007669"/>
    <property type="project" value="UniProtKB-SubCell"/>
</dbReference>
<feature type="region of interest" description="Disordered" evidence="9">
    <location>
        <begin position="1543"/>
        <end position="1562"/>
    </location>
</feature>
<dbReference type="EMBL" id="LSMT01000009">
    <property type="protein sequence ID" value="PFX33719.1"/>
    <property type="molecule type" value="Genomic_DNA"/>
</dbReference>
<keyword evidence="4" id="KW-0548">Nucleotidyltransferase</keyword>
<dbReference type="Proteomes" id="UP000225706">
    <property type="component" value="Unassembled WGS sequence"/>
</dbReference>
<comment type="similarity">
    <text evidence="7">Belongs to the ARTD/PARP family.</text>
</comment>
<dbReference type="InterPro" id="IPR036616">
    <property type="entry name" value="Poly(ADP-ribose)pol_reg_dom_sf"/>
</dbReference>
<dbReference type="SMART" id="SM00327">
    <property type="entry name" value="VWA"/>
    <property type="match status" value="1"/>
</dbReference>
<dbReference type="Pfam" id="PF13768">
    <property type="entry name" value="VWA_3"/>
    <property type="match status" value="1"/>
</dbReference>
<dbReference type="PROSITE" id="PS50234">
    <property type="entry name" value="VWFA"/>
    <property type="match status" value="1"/>
</dbReference>
<feature type="domain" description="VIT" evidence="14">
    <location>
        <begin position="633"/>
        <end position="761"/>
    </location>
</feature>
<feature type="region of interest" description="Disordered" evidence="9">
    <location>
        <begin position="1572"/>
        <end position="1598"/>
    </location>
</feature>
<dbReference type="SUPFAM" id="SSF52113">
    <property type="entry name" value="BRCT domain"/>
    <property type="match status" value="1"/>
</dbReference>
<dbReference type="PROSITE" id="PS51059">
    <property type="entry name" value="PARP_CATALYTIC"/>
    <property type="match status" value="1"/>
</dbReference>
<gene>
    <name evidence="15" type="primary">PARP4</name>
    <name evidence="15" type="ORF">AWC38_SpisGene1360</name>
</gene>
<dbReference type="Gene3D" id="3.40.50.410">
    <property type="entry name" value="von Willebrand factor, type A domain"/>
    <property type="match status" value="1"/>
</dbReference>
<dbReference type="SMART" id="SM00609">
    <property type="entry name" value="VIT"/>
    <property type="match status" value="1"/>
</dbReference>
<feature type="region of interest" description="Disordered" evidence="9">
    <location>
        <begin position="1343"/>
        <end position="1437"/>
    </location>
</feature>
<reference evidence="16" key="1">
    <citation type="journal article" date="2017" name="bioRxiv">
        <title>Comparative analysis of the genomes of Stylophora pistillata and Acropora digitifera provides evidence for extensive differences between species of corals.</title>
        <authorList>
            <person name="Voolstra C.R."/>
            <person name="Li Y."/>
            <person name="Liew Y.J."/>
            <person name="Baumgarten S."/>
            <person name="Zoccola D."/>
            <person name="Flot J.-F."/>
            <person name="Tambutte S."/>
            <person name="Allemand D."/>
            <person name="Aranda M."/>
        </authorList>
    </citation>
    <scope>NUCLEOTIDE SEQUENCE [LARGE SCALE GENOMIC DNA]</scope>
</reference>
<dbReference type="InterPro" id="IPR012317">
    <property type="entry name" value="Poly(ADP-ribose)pol_cat_dom"/>
</dbReference>
<dbReference type="Gene3D" id="3.90.228.10">
    <property type="match status" value="1"/>
</dbReference>
<feature type="domain" description="PARP catalytic" evidence="12">
    <location>
        <begin position="389"/>
        <end position="593"/>
    </location>
</feature>
<evidence type="ECO:0000256" key="8">
    <source>
        <dbReference type="RuleBase" id="RU362114"/>
    </source>
</evidence>
<dbReference type="PANTHER" id="PTHR46530:SF1">
    <property type="entry name" value="PROTEIN MONO-ADP-RIBOSYLTRANSFERASE PARP4"/>
    <property type="match status" value="1"/>
</dbReference>
<evidence type="ECO:0000259" key="13">
    <source>
        <dbReference type="PROSITE" id="PS51060"/>
    </source>
</evidence>
<evidence type="ECO:0000256" key="9">
    <source>
        <dbReference type="SAM" id="MobiDB-lite"/>
    </source>
</evidence>
<evidence type="ECO:0000313" key="15">
    <source>
        <dbReference type="EMBL" id="PFX33719.1"/>
    </source>
</evidence>
<dbReference type="InterPro" id="IPR001357">
    <property type="entry name" value="BRCT_dom"/>
</dbReference>
<dbReference type="SMART" id="SM00292">
    <property type="entry name" value="BRCT"/>
    <property type="match status" value="1"/>
</dbReference>
<comment type="caution">
    <text evidence="15">The sequence shown here is derived from an EMBL/GenBank/DDBJ whole genome shotgun (WGS) entry which is preliminary data.</text>
</comment>
<evidence type="ECO:0000256" key="5">
    <source>
        <dbReference type="ARBA" id="ARBA00023027"/>
    </source>
</evidence>
<proteinExistence type="inferred from homology"/>
<comment type="subcellular location">
    <subcellularLocation>
        <location evidence="1">Nucleus</location>
    </subcellularLocation>
</comment>
<dbReference type="PROSITE" id="PS50172">
    <property type="entry name" value="BRCT"/>
    <property type="match status" value="1"/>
</dbReference>
<dbReference type="SUPFAM" id="SSF53300">
    <property type="entry name" value="vWA-like"/>
    <property type="match status" value="1"/>
</dbReference>
<keyword evidence="6" id="KW-0539">Nucleus</keyword>
<evidence type="ECO:0000256" key="3">
    <source>
        <dbReference type="ARBA" id="ARBA00022679"/>
    </source>
</evidence>
<dbReference type="EC" id="2.4.2.-" evidence="8"/>
<keyword evidence="3 8" id="KW-0808">Transferase</keyword>
<dbReference type="InterPro" id="IPR058904">
    <property type="entry name" value="PARP4_MVP-ID"/>
</dbReference>
<keyword evidence="2 8" id="KW-0328">Glycosyltransferase</keyword>
<dbReference type="STRING" id="50429.A0A2B4SX01"/>
<organism evidence="15 16">
    <name type="scientific">Stylophora pistillata</name>
    <name type="common">Smooth cauliflower coral</name>
    <dbReference type="NCBI Taxonomy" id="50429"/>
    <lineage>
        <taxon>Eukaryota</taxon>
        <taxon>Metazoa</taxon>
        <taxon>Cnidaria</taxon>
        <taxon>Anthozoa</taxon>
        <taxon>Hexacorallia</taxon>
        <taxon>Scleractinia</taxon>
        <taxon>Astrocoeniina</taxon>
        <taxon>Pocilloporidae</taxon>
        <taxon>Stylophora</taxon>
    </lineage>
</organism>
<dbReference type="InterPro" id="IPR036465">
    <property type="entry name" value="vWFA_dom_sf"/>
</dbReference>
<feature type="domain" description="VWFA" evidence="11">
    <location>
        <begin position="902"/>
        <end position="1074"/>
    </location>
</feature>
<dbReference type="PANTHER" id="PTHR46530">
    <property type="entry name" value="PROTEIN MONO-ADP-RIBOSYLTRANSFERASE PARP4"/>
    <property type="match status" value="1"/>
</dbReference>
<evidence type="ECO:0000256" key="4">
    <source>
        <dbReference type="ARBA" id="ARBA00022695"/>
    </source>
</evidence>
<dbReference type="GO" id="GO:0005737">
    <property type="term" value="C:cytoplasm"/>
    <property type="evidence" value="ECO:0007669"/>
    <property type="project" value="TreeGrafter"/>
</dbReference>
<dbReference type="OrthoDB" id="1729737at2759"/>
<feature type="compositionally biased region" description="Low complexity" evidence="9">
    <location>
        <begin position="1285"/>
        <end position="1298"/>
    </location>
</feature>
<dbReference type="Pfam" id="PF00533">
    <property type="entry name" value="BRCT"/>
    <property type="match status" value="1"/>
</dbReference>
<keyword evidence="16" id="KW-1185">Reference proteome</keyword>
<dbReference type="InterPro" id="IPR004102">
    <property type="entry name" value="Poly(ADP-ribose)pol_reg_dom"/>
</dbReference>
<dbReference type="SUPFAM" id="SSF56399">
    <property type="entry name" value="ADP-ribosylation"/>
    <property type="match status" value="1"/>
</dbReference>
<accession>A0A2B4SX01</accession>
<feature type="compositionally biased region" description="Basic and acidic residues" evidence="9">
    <location>
        <begin position="1268"/>
        <end position="1284"/>
    </location>
</feature>
<evidence type="ECO:0000256" key="1">
    <source>
        <dbReference type="ARBA" id="ARBA00004123"/>
    </source>
</evidence>
<dbReference type="SUPFAM" id="SSF47587">
    <property type="entry name" value="Domain of poly(ADP-ribose) polymerase"/>
    <property type="match status" value="1"/>
</dbReference>
<evidence type="ECO:0000259" key="14">
    <source>
        <dbReference type="PROSITE" id="PS51468"/>
    </source>
</evidence>
<dbReference type="InterPro" id="IPR031273">
    <property type="entry name" value="PARP4"/>
</dbReference>
<evidence type="ECO:0000259" key="10">
    <source>
        <dbReference type="PROSITE" id="PS50172"/>
    </source>
</evidence>
<dbReference type="InterPro" id="IPR036420">
    <property type="entry name" value="BRCT_dom_sf"/>
</dbReference>
<dbReference type="PROSITE" id="PS51060">
    <property type="entry name" value="PARP_ALPHA_HD"/>
    <property type="match status" value="1"/>
</dbReference>
<dbReference type="InterPro" id="IPR013694">
    <property type="entry name" value="VIT"/>
</dbReference>
<evidence type="ECO:0000259" key="11">
    <source>
        <dbReference type="PROSITE" id="PS50234"/>
    </source>
</evidence>
<feature type="compositionally biased region" description="Basic and acidic residues" evidence="9">
    <location>
        <begin position="1379"/>
        <end position="1391"/>
    </location>
</feature>
<evidence type="ECO:0000256" key="7">
    <source>
        <dbReference type="ARBA" id="ARBA00024347"/>
    </source>
</evidence>
<dbReference type="Gene3D" id="1.20.142.10">
    <property type="entry name" value="Poly(ADP-ribose) polymerase, regulatory domain"/>
    <property type="match status" value="1"/>
</dbReference>
<dbReference type="PROSITE" id="PS51468">
    <property type="entry name" value="VIT"/>
    <property type="match status" value="1"/>
</dbReference>
<protein>
    <recommendedName>
        <fullName evidence="8">Poly [ADP-ribose] polymerase</fullName>
        <shortName evidence="8">PARP</shortName>
        <ecNumber evidence="8">2.4.2.-</ecNumber>
    </recommendedName>
</protein>
<name>A0A2B4SX01_STYPI</name>